<evidence type="ECO:0000313" key="3">
    <source>
        <dbReference type="Proteomes" id="UP000265520"/>
    </source>
</evidence>
<evidence type="ECO:0000313" key="2">
    <source>
        <dbReference type="EMBL" id="MCI58216.1"/>
    </source>
</evidence>
<protein>
    <submittedName>
        <fullName evidence="2">Uncharacterized protein</fullName>
    </submittedName>
</protein>
<feature type="region of interest" description="Disordered" evidence="1">
    <location>
        <begin position="8"/>
        <end position="36"/>
    </location>
</feature>
<accession>A0A392TDN3</accession>
<feature type="compositionally biased region" description="Basic residues" evidence="1">
    <location>
        <begin position="8"/>
        <end position="26"/>
    </location>
</feature>
<feature type="non-terminal residue" evidence="2">
    <location>
        <position position="54"/>
    </location>
</feature>
<dbReference type="EMBL" id="LXQA010542529">
    <property type="protein sequence ID" value="MCI58216.1"/>
    <property type="molecule type" value="Genomic_DNA"/>
</dbReference>
<evidence type="ECO:0000256" key="1">
    <source>
        <dbReference type="SAM" id="MobiDB-lite"/>
    </source>
</evidence>
<dbReference type="AlphaFoldDB" id="A0A392TDN3"/>
<comment type="caution">
    <text evidence="2">The sequence shown here is derived from an EMBL/GenBank/DDBJ whole genome shotgun (WGS) entry which is preliminary data.</text>
</comment>
<sequence length="54" mass="5968">MLMLLKLIPRRGKSRGKGRGKGRGRGRGASNNPMQGIQCQICSKPNHDAAICWY</sequence>
<proteinExistence type="predicted"/>
<organism evidence="2 3">
    <name type="scientific">Trifolium medium</name>
    <dbReference type="NCBI Taxonomy" id="97028"/>
    <lineage>
        <taxon>Eukaryota</taxon>
        <taxon>Viridiplantae</taxon>
        <taxon>Streptophyta</taxon>
        <taxon>Embryophyta</taxon>
        <taxon>Tracheophyta</taxon>
        <taxon>Spermatophyta</taxon>
        <taxon>Magnoliopsida</taxon>
        <taxon>eudicotyledons</taxon>
        <taxon>Gunneridae</taxon>
        <taxon>Pentapetalae</taxon>
        <taxon>rosids</taxon>
        <taxon>fabids</taxon>
        <taxon>Fabales</taxon>
        <taxon>Fabaceae</taxon>
        <taxon>Papilionoideae</taxon>
        <taxon>50 kb inversion clade</taxon>
        <taxon>NPAAA clade</taxon>
        <taxon>Hologalegina</taxon>
        <taxon>IRL clade</taxon>
        <taxon>Trifolieae</taxon>
        <taxon>Trifolium</taxon>
    </lineage>
</organism>
<reference evidence="2 3" key="1">
    <citation type="journal article" date="2018" name="Front. Plant Sci.">
        <title>Red Clover (Trifolium pratense) and Zigzag Clover (T. medium) - A Picture of Genomic Similarities and Differences.</title>
        <authorList>
            <person name="Dluhosova J."/>
            <person name="Istvanek J."/>
            <person name="Nedelnik J."/>
            <person name="Repkova J."/>
        </authorList>
    </citation>
    <scope>NUCLEOTIDE SEQUENCE [LARGE SCALE GENOMIC DNA]</scope>
    <source>
        <strain evidence="3">cv. 10/8</strain>
        <tissue evidence="2">Leaf</tissue>
    </source>
</reference>
<name>A0A392TDN3_9FABA</name>
<keyword evidence="3" id="KW-1185">Reference proteome</keyword>
<dbReference type="Proteomes" id="UP000265520">
    <property type="component" value="Unassembled WGS sequence"/>
</dbReference>